<dbReference type="EMBL" id="BTGU01000001">
    <property type="protein sequence ID" value="GMN26864.1"/>
    <property type="molecule type" value="Genomic_DNA"/>
</dbReference>
<name>A0AA87YZ24_FICCA</name>
<keyword evidence="3" id="KW-1185">Reference proteome</keyword>
<evidence type="ECO:0000313" key="2">
    <source>
        <dbReference type="EMBL" id="GMN26864.1"/>
    </source>
</evidence>
<gene>
    <name evidence="2" type="ORF">TIFTF001_001458</name>
</gene>
<sequence length="479" mass="55795">MNTTLERYAHLRLRVEDLTLSLHTPFPRDIIECQIFDLTKQWIEFVFAAGNNLRQLEVSPYSRDFAVNLHPSNTLTTLYLSECKFGNIPENIKFPSLEKLVLIRTSSLTSDIIHKTFLSGSPLLKCLILFGCDGLESLEVSGLAGIKIISVDTCESLKRVDIQAPNLQAFLFSGLSELGRPEITLAGCDESLKQLKLSNIKLSKHDWLQNMVSRFVSLQILDLCFLRNAHIEISSPSLRKLVIKDCRSFSRDWVINAPNLRFVEFGDNNYPFYSLPKSNKLSQVKFSYSLLAKQPVNDLWMEMFEEYLFSKTKHFKDVRMTVFSWSKDILIFHKDFSYLLFCNIMRNLHKDPNLHKRLLFTINKPSLSGKDMVKCLFNREWRPWDSIYVASSSDLETKFIEEFYENVHRWRRTVRCCQNRRKCWKHTLEHAFKDLKIERLNLEQDISNIGGQNSINNALLQAYQASSYKLLRINYSKPS</sequence>
<evidence type="ECO:0000313" key="3">
    <source>
        <dbReference type="Proteomes" id="UP001187192"/>
    </source>
</evidence>
<dbReference type="SUPFAM" id="SSF52058">
    <property type="entry name" value="L domain-like"/>
    <property type="match status" value="1"/>
</dbReference>
<protein>
    <recommendedName>
        <fullName evidence="1">At1g61320/AtMIF1 LRR domain-containing protein</fullName>
    </recommendedName>
</protein>
<evidence type="ECO:0000259" key="1">
    <source>
        <dbReference type="Pfam" id="PF23622"/>
    </source>
</evidence>
<proteinExistence type="predicted"/>
<dbReference type="InterPro" id="IPR053772">
    <property type="entry name" value="At1g61320/At1g61330-like"/>
</dbReference>
<dbReference type="Gene3D" id="3.80.10.10">
    <property type="entry name" value="Ribonuclease Inhibitor"/>
    <property type="match status" value="1"/>
</dbReference>
<dbReference type="InterPro" id="IPR032675">
    <property type="entry name" value="LRR_dom_sf"/>
</dbReference>
<dbReference type="AlphaFoldDB" id="A0AA87YZ24"/>
<comment type="caution">
    <text evidence="2">The sequence shown here is derived from an EMBL/GenBank/DDBJ whole genome shotgun (WGS) entry which is preliminary data.</text>
</comment>
<dbReference type="Pfam" id="PF23622">
    <property type="entry name" value="LRR_At1g61320_AtMIF1"/>
    <property type="match status" value="1"/>
</dbReference>
<reference evidence="2" key="1">
    <citation type="submission" date="2023-07" db="EMBL/GenBank/DDBJ databases">
        <title>draft genome sequence of fig (Ficus carica).</title>
        <authorList>
            <person name="Takahashi T."/>
            <person name="Nishimura K."/>
        </authorList>
    </citation>
    <scope>NUCLEOTIDE SEQUENCE</scope>
</reference>
<dbReference type="PANTHER" id="PTHR34145">
    <property type="entry name" value="OS02G0105600 PROTEIN"/>
    <property type="match status" value="1"/>
</dbReference>
<accession>A0AA87YZ24</accession>
<feature type="domain" description="At1g61320/AtMIF1 LRR" evidence="1">
    <location>
        <begin position="71"/>
        <end position="175"/>
    </location>
</feature>
<dbReference type="Proteomes" id="UP001187192">
    <property type="component" value="Unassembled WGS sequence"/>
</dbReference>
<organism evidence="2 3">
    <name type="scientific">Ficus carica</name>
    <name type="common">Common fig</name>
    <dbReference type="NCBI Taxonomy" id="3494"/>
    <lineage>
        <taxon>Eukaryota</taxon>
        <taxon>Viridiplantae</taxon>
        <taxon>Streptophyta</taxon>
        <taxon>Embryophyta</taxon>
        <taxon>Tracheophyta</taxon>
        <taxon>Spermatophyta</taxon>
        <taxon>Magnoliopsida</taxon>
        <taxon>eudicotyledons</taxon>
        <taxon>Gunneridae</taxon>
        <taxon>Pentapetalae</taxon>
        <taxon>rosids</taxon>
        <taxon>fabids</taxon>
        <taxon>Rosales</taxon>
        <taxon>Moraceae</taxon>
        <taxon>Ficeae</taxon>
        <taxon>Ficus</taxon>
    </lineage>
</organism>
<dbReference type="InterPro" id="IPR055357">
    <property type="entry name" value="LRR_At1g61320_AtMIF1"/>
</dbReference>